<name>A0A479ZYJ7_9CYAN</name>
<protein>
    <submittedName>
        <fullName evidence="1">Uncharacterized protein</fullName>
    </submittedName>
</protein>
<gene>
    <name evidence="1" type="ORF">SR1949_26980</name>
</gene>
<accession>A0A479ZYJ7</accession>
<organism evidence="1 2">
    <name type="scientific">Sphaerospermopsis reniformis</name>
    <dbReference type="NCBI Taxonomy" id="531300"/>
    <lineage>
        <taxon>Bacteria</taxon>
        <taxon>Bacillati</taxon>
        <taxon>Cyanobacteriota</taxon>
        <taxon>Cyanophyceae</taxon>
        <taxon>Nostocales</taxon>
        <taxon>Aphanizomenonaceae</taxon>
        <taxon>Sphaerospermopsis</taxon>
    </lineage>
</organism>
<dbReference type="Proteomes" id="UP000300142">
    <property type="component" value="Unassembled WGS sequence"/>
</dbReference>
<dbReference type="RefSeq" id="WP_137667721.1">
    <property type="nucleotide sequence ID" value="NZ_BJCE01000085.1"/>
</dbReference>
<keyword evidence="2" id="KW-1185">Reference proteome</keyword>
<dbReference type="EMBL" id="BJCE01000085">
    <property type="protein sequence ID" value="GCL37587.1"/>
    <property type="molecule type" value="Genomic_DNA"/>
</dbReference>
<evidence type="ECO:0000313" key="1">
    <source>
        <dbReference type="EMBL" id="GCL37587.1"/>
    </source>
</evidence>
<dbReference type="AlphaFoldDB" id="A0A479ZYJ7"/>
<reference evidence="2" key="1">
    <citation type="submission" date="2019-02" db="EMBL/GenBank/DDBJ databases">
        <title>Draft genome sequence of Sphaerospermopsis reniformis NIES-1949.</title>
        <authorList>
            <person name="Yamaguchi H."/>
            <person name="Suzuki S."/>
            <person name="Kawachi M."/>
        </authorList>
    </citation>
    <scope>NUCLEOTIDE SEQUENCE [LARGE SCALE GENOMIC DNA]</scope>
    <source>
        <strain evidence="2">NIES-1949</strain>
    </source>
</reference>
<evidence type="ECO:0000313" key="2">
    <source>
        <dbReference type="Proteomes" id="UP000300142"/>
    </source>
</evidence>
<proteinExistence type="predicted"/>
<comment type="caution">
    <text evidence="1">The sequence shown here is derived from an EMBL/GenBank/DDBJ whole genome shotgun (WGS) entry which is preliminary data.</text>
</comment>
<sequence length="229" mass="26430">MTELQIPEEFKPGFKLLISIDEKTLQGFIDAFQQAQPLQINDLVSAVTSRVNTLTKKEVKDVIETLISIHNLRDYLQENNDASTDEVVEKISQAVEDDEEVEITKEQKQEFERRLVTFLDFDSILNFTSKAIEVIRDHERLFQNSRIHTDMRPVFESDLEDSTAAVAIVNMLKIEYVDLDGKHEFFVALDANDLKQLREQLDIADRKVKAIESMLNKANIPYLNDLDVE</sequence>